<dbReference type="GO" id="GO:0030288">
    <property type="term" value="C:outer membrane-bounded periplasmic space"/>
    <property type="evidence" value="ECO:0007669"/>
    <property type="project" value="UniProtKB-ARBA"/>
</dbReference>
<name>A0A839UG33_9HYPH</name>
<comment type="caution">
    <text evidence="4">The sequence shown here is derived from an EMBL/GenBank/DDBJ whole genome shotgun (WGS) entry which is preliminary data.</text>
</comment>
<evidence type="ECO:0000259" key="3">
    <source>
        <dbReference type="Pfam" id="PF00496"/>
    </source>
</evidence>
<dbReference type="PROSITE" id="PS51318">
    <property type="entry name" value="TAT"/>
    <property type="match status" value="1"/>
</dbReference>
<organism evidence="4 5">
    <name type="scientific">Phyllobacterium trifolii</name>
    <dbReference type="NCBI Taxonomy" id="300193"/>
    <lineage>
        <taxon>Bacteria</taxon>
        <taxon>Pseudomonadati</taxon>
        <taxon>Pseudomonadota</taxon>
        <taxon>Alphaproteobacteria</taxon>
        <taxon>Hyphomicrobiales</taxon>
        <taxon>Phyllobacteriaceae</taxon>
        <taxon>Phyllobacterium</taxon>
    </lineage>
</organism>
<dbReference type="Gene3D" id="3.10.105.10">
    <property type="entry name" value="Dipeptide-binding Protein, Domain 3"/>
    <property type="match status" value="1"/>
</dbReference>
<keyword evidence="5" id="KW-1185">Reference proteome</keyword>
<dbReference type="InterPro" id="IPR039424">
    <property type="entry name" value="SBP_5"/>
</dbReference>
<dbReference type="InterPro" id="IPR000914">
    <property type="entry name" value="SBP_5_dom"/>
</dbReference>
<dbReference type="RefSeq" id="WP_112529438.1">
    <property type="nucleotide sequence ID" value="NZ_JACHXN010000034.1"/>
</dbReference>
<accession>A0A839UG33</accession>
<sequence length="535" mass="59185">MSKLRRREFLMAGVAAAAIAGLPKMARAQATRSLRIGMSATNVNSLDPRRSVQNADNFVQRQIYDSLLDPPYGTFDLDYADVVTELAESWQVSPDSKTWTVKLKQGVQFQKDAGELTSEDVKFTYDTIMDKTTGSTQRVYITDLESVEAVDKYQVKFHLNKPNPNFHASGLISIIGSIVPKSVAGTMTMEQYARQPVGTGPYEVAGTVSGGGVTLKAFEKYHGKKPEIDTVEFRYMADPTARTLALLKGDLDIIEGARLPGWVGQLKQQMPNVVIDQTRPGSINTLYFNMSMKPFDDIRVRKALRYGIDRNTIITAFGGIAGPAWGINPPEFPGGFKETELPEELRYNYDPEKAKALLAEAGHGDGLKFEIIMTQREDYASIMLMVQDMWREIGVDMTIRTIDHTTYHAEKDKNVNAIVLQSSTFAPVSTQIPVTYYRSGAEVKSDGSGDQNYSHYGAIGGPGVDDLLDQALAEGDLAKRQEIVRQAELKILADMPAFTICTLSFVYARNPRLDLGFDVKAGYARYRLGGAKFTS</sequence>
<evidence type="ECO:0000256" key="1">
    <source>
        <dbReference type="ARBA" id="ARBA00004418"/>
    </source>
</evidence>
<gene>
    <name evidence="4" type="ORF">FHS21_005971</name>
</gene>
<reference evidence="4 5" key="1">
    <citation type="submission" date="2020-08" db="EMBL/GenBank/DDBJ databases">
        <title>Genomic Encyclopedia of Type Strains, Phase III (KMG-III): the genomes of soil and plant-associated and newly described type strains.</title>
        <authorList>
            <person name="Whitman W."/>
        </authorList>
    </citation>
    <scope>NUCLEOTIDE SEQUENCE [LARGE SCALE GENOMIC DNA]</scope>
    <source>
        <strain evidence="4 5">CECT 7015</strain>
    </source>
</reference>
<dbReference type="PANTHER" id="PTHR30290">
    <property type="entry name" value="PERIPLASMIC BINDING COMPONENT OF ABC TRANSPORTER"/>
    <property type="match status" value="1"/>
</dbReference>
<evidence type="ECO:0000256" key="2">
    <source>
        <dbReference type="ARBA" id="ARBA00005695"/>
    </source>
</evidence>
<dbReference type="EMBL" id="JACHXN010000034">
    <property type="protein sequence ID" value="MBB3149517.1"/>
    <property type="molecule type" value="Genomic_DNA"/>
</dbReference>
<dbReference type="InterPro" id="IPR030678">
    <property type="entry name" value="Peptide/Ni-bd"/>
</dbReference>
<comment type="similarity">
    <text evidence="2">Belongs to the bacterial solute-binding protein 5 family.</text>
</comment>
<dbReference type="GO" id="GO:0043190">
    <property type="term" value="C:ATP-binding cassette (ABC) transporter complex"/>
    <property type="evidence" value="ECO:0007669"/>
    <property type="project" value="InterPro"/>
</dbReference>
<evidence type="ECO:0000313" key="4">
    <source>
        <dbReference type="EMBL" id="MBB3149517.1"/>
    </source>
</evidence>
<dbReference type="AlphaFoldDB" id="A0A839UG33"/>
<dbReference type="InterPro" id="IPR006311">
    <property type="entry name" value="TAT_signal"/>
</dbReference>
<dbReference type="SUPFAM" id="SSF53850">
    <property type="entry name" value="Periplasmic binding protein-like II"/>
    <property type="match status" value="1"/>
</dbReference>
<dbReference type="PIRSF" id="PIRSF002741">
    <property type="entry name" value="MppA"/>
    <property type="match status" value="1"/>
</dbReference>
<comment type="subcellular location">
    <subcellularLocation>
        <location evidence="1">Periplasm</location>
    </subcellularLocation>
</comment>
<dbReference type="GO" id="GO:1904680">
    <property type="term" value="F:peptide transmembrane transporter activity"/>
    <property type="evidence" value="ECO:0007669"/>
    <property type="project" value="TreeGrafter"/>
</dbReference>
<evidence type="ECO:0000313" key="5">
    <source>
        <dbReference type="Proteomes" id="UP000554520"/>
    </source>
</evidence>
<proteinExistence type="inferred from homology"/>
<dbReference type="Gene3D" id="3.40.190.10">
    <property type="entry name" value="Periplasmic binding protein-like II"/>
    <property type="match status" value="1"/>
</dbReference>
<dbReference type="Pfam" id="PF00496">
    <property type="entry name" value="SBP_bac_5"/>
    <property type="match status" value="1"/>
</dbReference>
<dbReference type="Proteomes" id="UP000554520">
    <property type="component" value="Unassembled WGS sequence"/>
</dbReference>
<feature type="domain" description="Solute-binding protein family 5" evidence="3">
    <location>
        <begin position="82"/>
        <end position="438"/>
    </location>
</feature>
<protein>
    <submittedName>
        <fullName evidence="4">Peptide/nickel transport system substrate-binding protein</fullName>
    </submittedName>
</protein>
<dbReference type="GO" id="GO:0015833">
    <property type="term" value="P:peptide transport"/>
    <property type="evidence" value="ECO:0007669"/>
    <property type="project" value="TreeGrafter"/>
</dbReference>